<dbReference type="EMBL" id="RYUT01000003">
    <property type="protein sequence ID" value="RYQ29987.1"/>
    <property type="molecule type" value="Genomic_DNA"/>
</dbReference>
<dbReference type="Proteomes" id="UP000291920">
    <property type="component" value="Unassembled WGS sequence"/>
</dbReference>
<organism evidence="1 2">
    <name type="scientific">Bifidobacterium pseudolongum subsp. globosum</name>
    <dbReference type="NCBI Taxonomy" id="1690"/>
    <lineage>
        <taxon>Bacteria</taxon>
        <taxon>Bacillati</taxon>
        <taxon>Actinomycetota</taxon>
        <taxon>Actinomycetes</taxon>
        <taxon>Bifidobacteriales</taxon>
        <taxon>Bifidobacteriaceae</taxon>
        <taxon>Bifidobacterium</taxon>
    </lineage>
</organism>
<proteinExistence type="predicted"/>
<reference evidence="1 2" key="1">
    <citation type="submission" date="2018-12" db="EMBL/GenBank/DDBJ databases">
        <title>Unveiling genomic diversity among members of the Bifidobacterium pseudolongum species, a widely distributed gut commensal of the animal kingdom.</title>
        <authorList>
            <person name="Lugli G.A."/>
            <person name="Duranti S."/>
            <person name="Albert K."/>
            <person name="Mancabelli L."/>
            <person name="Napoli S."/>
            <person name="Viappiani A."/>
            <person name="Anzalone R."/>
            <person name="Longhi G."/>
            <person name="Milani C."/>
            <person name="Turroni F."/>
            <person name="Alessandri G."/>
            <person name="Sela D.A."/>
            <person name="Van Sinderen D."/>
            <person name="Ventura M."/>
        </authorList>
    </citation>
    <scope>NUCLEOTIDE SEQUENCE [LARGE SCALE GENOMIC DNA]</scope>
    <source>
        <strain evidence="1 2">2017B</strain>
    </source>
</reference>
<evidence type="ECO:0000313" key="1">
    <source>
        <dbReference type="EMBL" id="RYQ29987.1"/>
    </source>
</evidence>
<accession>A0A4Q5AJN4</accession>
<gene>
    <name evidence="1" type="ORF">PG2017B_1270</name>
</gene>
<sequence>MVKRITGAWADPLAMTIHWLTTDATLHATVTATPPADMHTALPLIVCSLAPGGGYDEYTRSQQVDIDIYATGHAQAMRVMAGVEARLAVLQGTGDEYGYVDESELTGFAELPHTPPDIIRLAGTVTLAMRPQ</sequence>
<evidence type="ECO:0000313" key="2">
    <source>
        <dbReference type="Proteomes" id="UP000291920"/>
    </source>
</evidence>
<dbReference type="AlphaFoldDB" id="A0A4Q5AJN4"/>
<name>A0A4Q5AJN4_9BIFI</name>
<dbReference type="RefSeq" id="WP_129870986.1">
    <property type="nucleotide sequence ID" value="NZ_RYUO01000003.1"/>
</dbReference>
<protein>
    <submittedName>
        <fullName evidence="1">Uncharacterized protein</fullName>
    </submittedName>
</protein>
<comment type="caution">
    <text evidence="1">The sequence shown here is derived from an EMBL/GenBank/DDBJ whole genome shotgun (WGS) entry which is preliminary data.</text>
</comment>